<protein>
    <submittedName>
        <fullName evidence="2">Helix-turn-helix transcriptional regulator</fullName>
    </submittedName>
</protein>
<accession>A0ABP5VK62</accession>
<dbReference type="InterPro" id="IPR010982">
    <property type="entry name" value="Lambda_DNA-bd_dom_sf"/>
</dbReference>
<dbReference type="PROSITE" id="PS50943">
    <property type="entry name" value="HTH_CROC1"/>
    <property type="match status" value="1"/>
</dbReference>
<sequence length="281" mass="32043">MSEARGATVAKWRLSRRLKSLREEAGYTANQVCDRLDWGRGKVGRFEANNWVRPELSDIRDLARVYGQVGGDLEELERLASLARDRAWWRDHADIFPNEFPGFEADAAAIRVLTPLVVPGLLQTPAYTRELFASGSKSAEWQARALKARRRRQRILDRDDGTAPELLAIITEASLLYRWGERAERREQIGHLAEMSRRPNIEIRLLRFTEGLHPGMSTLVNLFRFAGEPSMVFLENDVAIQDSITPEIVEAYEQTLERVRKAALDPAATTEHLDELKHTLD</sequence>
<proteinExistence type="predicted"/>
<dbReference type="InterPro" id="IPR043917">
    <property type="entry name" value="DUF5753"/>
</dbReference>
<evidence type="ECO:0000259" key="1">
    <source>
        <dbReference type="PROSITE" id="PS50943"/>
    </source>
</evidence>
<comment type="caution">
    <text evidence="2">The sequence shown here is derived from an EMBL/GenBank/DDBJ whole genome shotgun (WGS) entry which is preliminary data.</text>
</comment>
<dbReference type="Gene3D" id="1.10.260.40">
    <property type="entry name" value="lambda repressor-like DNA-binding domains"/>
    <property type="match status" value="1"/>
</dbReference>
<dbReference type="Pfam" id="PF19054">
    <property type="entry name" value="DUF5753"/>
    <property type="match status" value="1"/>
</dbReference>
<name>A0ABP5VK62_9ACTN</name>
<evidence type="ECO:0000313" key="2">
    <source>
        <dbReference type="EMBL" id="GAA2401536.1"/>
    </source>
</evidence>
<gene>
    <name evidence="2" type="ORF">GCM10010191_06020</name>
</gene>
<dbReference type="EMBL" id="BAAARW010000002">
    <property type="protein sequence ID" value="GAA2401536.1"/>
    <property type="molecule type" value="Genomic_DNA"/>
</dbReference>
<dbReference type="Proteomes" id="UP001501231">
    <property type="component" value="Unassembled WGS sequence"/>
</dbReference>
<organism evidence="2 3">
    <name type="scientific">Actinomadura vinacea</name>
    <dbReference type="NCBI Taxonomy" id="115336"/>
    <lineage>
        <taxon>Bacteria</taxon>
        <taxon>Bacillati</taxon>
        <taxon>Actinomycetota</taxon>
        <taxon>Actinomycetes</taxon>
        <taxon>Streptosporangiales</taxon>
        <taxon>Thermomonosporaceae</taxon>
        <taxon>Actinomadura</taxon>
    </lineage>
</organism>
<reference evidence="3" key="1">
    <citation type="journal article" date="2019" name="Int. J. Syst. Evol. Microbiol.">
        <title>The Global Catalogue of Microorganisms (GCM) 10K type strain sequencing project: providing services to taxonomists for standard genome sequencing and annotation.</title>
        <authorList>
            <consortium name="The Broad Institute Genomics Platform"/>
            <consortium name="The Broad Institute Genome Sequencing Center for Infectious Disease"/>
            <person name="Wu L."/>
            <person name="Ma J."/>
        </authorList>
    </citation>
    <scope>NUCLEOTIDE SEQUENCE [LARGE SCALE GENOMIC DNA]</scope>
    <source>
        <strain evidence="3">JCM 3325</strain>
    </source>
</reference>
<dbReference type="RefSeq" id="WP_344586785.1">
    <property type="nucleotide sequence ID" value="NZ_BAAARW010000002.1"/>
</dbReference>
<dbReference type="CDD" id="cd00093">
    <property type="entry name" value="HTH_XRE"/>
    <property type="match status" value="1"/>
</dbReference>
<dbReference type="SMART" id="SM00530">
    <property type="entry name" value="HTH_XRE"/>
    <property type="match status" value="1"/>
</dbReference>
<dbReference type="SUPFAM" id="SSF47413">
    <property type="entry name" value="lambda repressor-like DNA-binding domains"/>
    <property type="match status" value="1"/>
</dbReference>
<dbReference type="InterPro" id="IPR001387">
    <property type="entry name" value="Cro/C1-type_HTH"/>
</dbReference>
<feature type="domain" description="HTH cro/C1-type" evidence="1">
    <location>
        <begin position="18"/>
        <end position="76"/>
    </location>
</feature>
<dbReference type="Pfam" id="PF13560">
    <property type="entry name" value="HTH_31"/>
    <property type="match status" value="1"/>
</dbReference>
<evidence type="ECO:0000313" key="3">
    <source>
        <dbReference type="Proteomes" id="UP001501231"/>
    </source>
</evidence>
<keyword evidence="3" id="KW-1185">Reference proteome</keyword>